<comment type="caution">
    <text evidence="1">The sequence shown here is derived from an EMBL/GenBank/DDBJ whole genome shotgun (WGS) entry which is preliminary data.</text>
</comment>
<protein>
    <submittedName>
        <fullName evidence="1">Uncharacterized protein</fullName>
    </submittedName>
</protein>
<accession>A0A2S5DVW7</accession>
<organism evidence="1 2">
    <name type="scientific">Burkholderia contaminans</name>
    <dbReference type="NCBI Taxonomy" id="488447"/>
    <lineage>
        <taxon>Bacteria</taxon>
        <taxon>Pseudomonadati</taxon>
        <taxon>Pseudomonadota</taxon>
        <taxon>Betaproteobacteria</taxon>
        <taxon>Burkholderiales</taxon>
        <taxon>Burkholderiaceae</taxon>
        <taxon>Burkholderia</taxon>
        <taxon>Burkholderia cepacia complex</taxon>
    </lineage>
</organism>
<gene>
    <name evidence="1" type="ORF">C3743_23945</name>
</gene>
<sequence>MFPIESAMGLARFAGLAILGTCGREDTGRRSDGWISLFSRSRAILSKPKPKPKPKLLLLDDPKVRAAYLGE</sequence>
<name>A0A2S5DVW7_9BURK</name>
<evidence type="ECO:0000313" key="1">
    <source>
        <dbReference type="EMBL" id="POZ83192.1"/>
    </source>
</evidence>
<dbReference type="Proteomes" id="UP000238655">
    <property type="component" value="Chromosome 1"/>
</dbReference>
<reference evidence="1 2" key="1">
    <citation type="submission" date="2018-01" db="EMBL/GenBank/DDBJ databases">
        <title>Successful Treatment of Persistent Burkholderia cepacia Bacteremia with Ceftazidime-Avibactam.</title>
        <authorList>
            <person name="Tamma P."/>
            <person name="Fan Y."/>
            <person name="Bergman Y."/>
            <person name="Sick-Samuels A."/>
            <person name="Hsu A."/>
            <person name="Timp W."/>
            <person name="Simner P."/>
        </authorList>
    </citation>
    <scope>NUCLEOTIDE SEQUENCE [LARGE SCALE GENOMIC DNA]</scope>
    <source>
        <strain evidence="1 2">170816</strain>
    </source>
</reference>
<proteinExistence type="predicted"/>
<dbReference type="EMBL" id="PQVP01000002">
    <property type="protein sequence ID" value="POZ83192.1"/>
    <property type="molecule type" value="Genomic_DNA"/>
</dbReference>
<evidence type="ECO:0000313" key="2">
    <source>
        <dbReference type="Proteomes" id="UP000238655"/>
    </source>
</evidence>
<dbReference type="AlphaFoldDB" id="A0A2S5DVW7"/>